<dbReference type="InterPro" id="IPR023772">
    <property type="entry name" value="DNA-bd_HTH_TetR-type_CS"/>
</dbReference>
<dbReference type="InterPro" id="IPR047923">
    <property type="entry name" value="ArpA-like"/>
</dbReference>
<dbReference type="PANTHER" id="PTHR30055">
    <property type="entry name" value="HTH-TYPE TRANSCRIPTIONAL REGULATOR RUTR"/>
    <property type="match status" value="1"/>
</dbReference>
<dbReference type="InterPro" id="IPR054126">
    <property type="entry name" value="CprB_TetR_C"/>
</dbReference>
<sequence length="240" mass="25111">MVREELKQERAVQTRAVLLKAAAEAFDELGYSGASVARILERAGLTPGAMYFHFKNKEALATAVAASQQQTVVPLLESEGVQRAVDTTLLWARQLRTDPVLRAGVRLGVERDALELHDPTTFDAWTEILAGFLQTGADRGELQAGVDVHELAEYIVSCCTGVQIYSEAATRRADLTERLVRMWQMVLPGVAVPAVVARIDLSGDRLPGGAAGDGGATGGVGGGAAGGAASVGKSVGRSAG</sequence>
<organism evidence="6 7">
    <name type="scientific">Kitasatospora saccharophila</name>
    <dbReference type="NCBI Taxonomy" id="407973"/>
    <lineage>
        <taxon>Bacteria</taxon>
        <taxon>Bacillati</taxon>
        <taxon>Actinomycetota</taxon>
        <taxon>Actinomycetes</taxon>
        <taxon>Kitasatosporales</taxon>
        <taxon>Streptomycetaceae</taxon>
        <taxon>Kitasatospora</taxon>
    </lineage>
</organism>
<keyword evidence="7" id="KW-1185">Reference proteome</keyword>
<name>A0ABN2WHV9_9ACTN</name>
<dbReference type="Pfam" id="PF00440">
    <property type="entry name" value="TetR_N"/>
    <property type="match status" value="1"/>
</dbReference>
<gene>
    <name evidence="6" type="ORF">GCM10009759_17850</name>
</gene>
<evidence type="ECO:0000313" key="7">
    <source>
        <dbReference type="Proteomes" id="UP001500897"/>
    </source>
</evidence>
<dbReference type="RefSeq" id="WP_344551386.1">
    <property type="nucleotide sequence ID" value="NZ_BAAANS010000009.1"/>
</dbReference>
<feature type="DNA-binding region" description="H-T-H motif" evidence="4">
    <location>
        <begin position="35"/>
        <end position="54"/>
    </location>
</feature>
<keyword evidence="1" id="KW-0805">Transcription regulation</keyword>
<keyword evidence="3" id="KW-0804">Transcription</keyword>
<comment type="caution">
    <text evidence="6">The sequence shown here is derived from an EMBL/GenBank/DDBJ whole genome shotgun (WGS) entry which is preliminary data.</text>
</comment>
<dbReference type="PANTHER" id="PTHR30055:SF234">
    <property type="entry name" value="HTH-TYPE TRANSCRIPTIONAL REGULATOR BETI"/>
    <property type="match status" value="1"/>
</dbReference>
<evidence type="ECO:0000256" key="4">
    <source>
        <dbReference type="PROSITE-ProRule" id="PRU00335"/>
    </source>
</evidence>
<dbReference type="Gene3D" id="1.10.357.10">
    <property type="entry name" value="Tetracycline Repressor, domain 2"/>
    <property type="match status" value="1"/>
</dbReference>
<accession>A0ABN2WHV9</accession>
<dbReference type="InterPro" id="IPR050109">
    <property type="entry name" value="HTH-type_TetR-like_transc_reg"/>
</dbReference>
<dbReference type="SUPFAM" id="SSF48498">
    <property type="entry name" value="Tetracyclin repressor-like, C-terminal domain"/>
    <property type="match status" value="1"/>
</dbReference>
<dbReference type="Pfam" id="PF21935">
    <property type="entry name" value="TetR_C_45"/>
    <property type="match status" value="1"/>
</dbReference>
<dbReference type="PROSITE" id="PS01081">
    <property type="entry name" value="HTH_TETR_1"/>
    <property type="match status" value="1"/>
</dbReference>
<dbReference type="InterPro" id="IPR036271">
    <property type="entry name" value="Tet_transcr_reg_TetR-rel_C_sf"/>
</dbReference>
<dbReference type="EMBL" id="BAAANS010000009">
    <property type="protein sequence ID" value="GAA2092291.1"/>
    <property type="molecule type" value="Genomic_DNA"/>
</dbReference>
<dbReference type="InterPro" id="IPR001647">
    <property type="entry name" value="HTH_TetR"/>
</dbReference>
<dbReference type="PRINTS" id="PR00455">
    <property type="entry name" value="HTHTETR"/>
</dbReference>
<dbReference type="Proteomes" id="UP001500897">
    <property type="component" value="Unassembled WGS sequence"/>
</dbReference>
<dbReference type="PROSITE" id="PS50977">
    <property type="entry name" value="HTH_TETR_2"/>
    <property type="match status" value="1"/>
</dbReference>
<evidence type="ECO:0000256" key="3">
    <source>
        <dbReference type="ARBA" id="ARBA00023163"/>
    </source>
</evidence>
<protein>
    <submittedName>
        <fullName evidence="6">ScbR family autoregulator-binding transcription factor</fullName>
    </submittedName>
</protein>
<evidence type="ECO:0000259" key="5">
    <source>
        <dbReference type="PROSITE" id="PS50977"/>
    </source>
</evidence>
<evidence type="ECO:0000256" key="2">
    <source>
        <dbReference type="ARBA" id="ARBA00023125"/>
    </source>
</evidence>
<dbReference type="NCBIfam" id="NF041196">
    <property type="entry name" value="ScbR_bind_reg"/>
    <property type="match status" value="1"/>
</dbReference>
<evidence type="ECO:0000256" key="1">
    <source>
        <dbReference type="ARBA" id="ARBA00023015"/>
    </source>
</evidence>
<proteinExistence type="predicted"/>
<keyword evidence="2 4" id="KW-0238">DNA-binding</keyword>
<evidence type="ECO:0000313" key="6">
    <source>
        <dbReference type="EMBL" id="GAA2092291.1"/>
    </source>
</evidence>
<dbReference type="SUPFAM" id="SSF46689">
    <property type="entry name" value="Homeodomain-like"/>
    <property type="match status" value="1"/>
</dbReference>
<dbReference type="InterPro" id="IPR009057">
    <property type="entry name" value="Homeodomain-like_sf"/>
</dbReference>
<reference evidence="6 7" key="1">
    <citation type="journal article" date="2019" name="Int. J. Syst. Evol. Microbiol.">
        <title>The Global Catalogue of Microorganisms (GCM) 10K type strain sequencing project: providing services to taxonomists for standard genome sequencing and annotation.</title>
        <authorList>
            <consortium name="The Broad Institute Genomics Platform"/>
            <consortium name="The Broad Institute Genome Sequencing Center for Infectious Disease"/>
            <person name="Wu L."/>
            <person name="Ma J."/>
        </authorList>
    </citation>
    <scope>NUCLEOTIDE SEQUENCE [LARGE SCALE GENOMIC DNA]</scope>
    <source>
        <strain evidence="6 7">JCM 14559</strain>
    </source>
</reference>
<feature type="domain" description="HTH tetR-type" evidence="5">
    <location>
        <begin position="12"/>
        <end position="72"/>
    </location>
</feature>